<dbReference type="InterPro" id="IPR036259">
    <property type="entry name" value="MFS_trans_sf"/>
</dbReference>
<keyword evidence="1" id="KW-1133">Transmembrane helix</keyword>
<protein>
    <recommendedName>
        <fullName evidence="3">Major facilitator superfamily (MFS) profile domain-containing protein</fullName>
    </recommendedName>
</protein>
<sequence length="158" mass="16596">MGSFSFAGDAGGAATMALFTGCMADRVPIRIIAVGSFLGLAVAMGLALNGRNEFFLFGCQITFGLSVGAGMIVHSYIFAAYFGRAFLGSTRSIVLPVMLISAGIRAHLIGYIHDNTGSYISSWWMILALNLLTALIISSATRPTPVVRTETAAARPAL</sequence>
<feature type="transmembrane region" description="Helical" evidence="1">
    <location>
        <begin position="93"/>
        <end position="113"/>
    </location>
</feature>
<proteinExistence type="predicted"/>
<feature type="transmembrane region" description="Helical" evidence="1">
    <location>
        <begin position="54"/>
        <end position="81"/>
    </location>
</feature>
<name>A0A381N996_9ZZZZ</name>
<gene>
    <name evidence="2" type="ORF">METZ01_LOCUS4030</name>
</gene>
<evidence type="ECO:0008006" key="3">
    <source>
        <dbReference type="Google" id="ProtNLM"/>
    </source>
</evidence>
<keyword evidence="1" id="KW-0472">Membrane</keyword>
<keyword evidence="1" id="KW-0812">Transmembrane</keyword>
<feature type="transmembrane region" description="Helical" evidence="1">
    <location>
        <begin position="31"/>
        <end position="48"/>
    </location>
</feature>
<accession>A0A381N996</accession>
<dbReference type="Gene3D" id="1.20.1250.20">
    <property type="entry name" value="MFS general substrate transporter like domains"/>
    <property type="match status" value="1"/>
</dbReference>
<evidence type="ECO:0000313" key="2">
    <source>
        <dbReference type="EMBL" id="SUZ51176.1"/>
    </source>
</evidence>
<organism evidence="2">
    <name type="scientific">marine metagenome</name>
    <dbReference type="NCBI Taxonomy" id="408172"/>
    <lineage>
        <taxon>unclassified sequences</taxon>
        <taxon>metagenomes</taxon>
        <taxon>ecological metagenomes</taxon>
    </lineage>
</organism>
<reference evidence="2" key="1">
    <citation type="submission" date="2018-05" db="EMBL/GenBank/DDBJ databases">
        <authorList>
            <person name="Lanie J.A."/>
            <person name="Ng W.-L."/>
            <person name="Kazmierczak K.M."/>
            <person name="Andrzejewski T.M."/>
            <person name="Davidsen T.M."/>
            <person name="Wayne K.J."/>
            <person name="Tettelin H."/>
            <person name="Glass J.I."/>
            <person name="Rusch D."/>
            <person name="Podicherti R."/>
            <person name="Tsui H.-C.T."/>
            <person name="Winkler M.E."/>
        </authorList>
    </citation>
    <scope>NUCLEOTIDE SEQUENCE</scope>
</reference>
<dbReference type="SUPFAM" id="SSF103473">
    <property type="entry name" value="MFS general substrate transporter"/>
    <property type="match status" value="1"/>
</dbReference>
<evidence type="ECO:0000256" key="1">
    <source>
        <dbReference type="SAM" id="Phobius"/>
    </source>
</evidence>
<dbReference type="EMBL" id="UINC01000210">
    <property type="protein sequence ID" value="SUZ51176.1"/>
    <property type="molecule type" value="Genomic_DNA"/>
</dbReference>
<dbReference type="AlphaFoldDB" id="A0A381N996"/>
<feature type="transmembrane region" description="Helical" evidence="1">
    <location>
        <begin position="119"/>
        <end position="138"/>
    </location>
</feature>